<comment type="caution">
    <text evidence="1">The sequence shown here is derived from an EMBL/GenBank/DDBJ whole genome shotgun (WGS) entry which is preliminary data.</text>
</comment>
<keyword evidence="2" id="KW-1185">Reference proteome</keyword>
<proteinExistence type="predicted"/>
<dbReference type="Proteomes" id="UP000821845">
    <property type="component" value="Chromosome 7"/>
</dbReference>
<reference evidence="1" key="1">
    <citation type="submission" date="2020-05" db="EMBL/GenBank/DDBJ databases">
        <title>Large-scale comparative analyses of tick genomes elucidate their genetic diversity and vector capacities.</title>
        <authorList>
            <person name="Jia N."/>
            <person name="Wang J."/>
            <person name="Shi W."/>
            <person name="Du L."/>
            <person name="Sun Y."/>
            <person name="Zhan W."/>
            <person name="Jiang J."/>
            <person name="Wang Q."/>
            <person name="Zhang B."/>
            <person name="Ji P."/>
            <person name="Sakyi L.B."/>
            <person name="Cui X."/>
            <person name="Yuan T."/>
            <person name="Jiang B."/>
            <person name="Yang W."/>
            <person name="Lam T.T.-Y."/>
            <person name="Chang Q."/>
            <person name="Ding S."/>
            <person name="Wang X."/>
            <person name="Zhu J."/>
            <person name="Ruan X."/>
            <person name="Zhao L."/>
            <person name="Wei J."/>
            <person name="Que T."/>
            <person name="Du C."/>
            <person name="Cheng J."/>
            <person name="Dai P."/>
            <person name="Han X."/>
            <person name="Huang E."/>
            <person name="Gao Y."/>
            <person name="Liu J."/>
            <person name="Shao H."/>
            <person name="Ye R."/>
            <person name="Li L."/>
            <person name="Wei W."/>
            <person name="Wang X."/>
            <person name="Wang C."/>
            <person name="Yang T."/>
            <person name="Huo Q."/>
            <person name="Li W."/>
            <person name="Guo W."/>
            <person name="Chen H."/>
            <person name="Zhou L."/>
            <person name="Ni X."/>
            <person name="Tian J."/>
            <person name="Zhou Y."/>
            <person name="Sheng Y."/>
            <person name="Liu T."/>
            <person name="Pan Y."/>
            <person name="Xia L."/>
            <person name="Li J."/>
            <person name="Zhao F."/>
            <person name="Cao W."/>
        </authorList>
    </citation>
    <scope>NUCLEOTIDE SEQUENCE</scope>
    <source>
        <strain evidence="1">Hyas-2018</strain>
    </source>
</reference>
<evidence type="ECO:0000313" key="1">
    <source>
        <dbReference type="EMBL" id="KAH6926411.1"/>
    </source>
</evidence>
<name>A0ACB7RX97_HYAAI</name>
<evidence type="ECO:0000313" key="2">
    <source>
        <dbReference type="Proteomes" id="UP000821845"/>
    </source>
</evidence>
<sequence>MRRGSKQGQLKNLMVDSDKPFRNTSQLLLERPVHQHTRARGNGKVLINTLAKIYPLGEDK</sequence>
<organism evidence="1 2">
    <name type="scientific">Hyalomma asiaticum</name>
    <name type="common">Tick</name>
    <dbReference type="NCBI Taxonomy" id="266040"/>
    <lineage>
        <taxon>Eukaryota</taxon>
        <taxon>Metazoa</taxon>
        <taxon>Ecdysozoa</taxon>
        <taxon>Arthropoda</taxon>
        <taxon>Chelicerata</taxon>
        <taxon>Arachnida</taxon>
        <taxon>Acari</taxon>
        <taxon>Parasitiformes</taxon>
        <taxon>Ixodida</taxon>
        <taxon>Ixodoidea</taxon>
        <taxon>Ixodidae</taxon>
        <taxon>Hyalomminae</taxon>
        <taxon>Hyalomma</taxon>
    </lineage>
</organism>
<gene>
    <name evidence="1" type="ORF">HPB50_018140</name>
</gene>
<protein>
    <submittedName>
        <fullName evidence="1">Uncharacterized protein</fullName>
    </submittedName>
</protein>
<dbReference type="EMBL" id="CM023487">
    <property type="protein sequence ID" value="KAH6926411.1"/>
    <property type="molecule type" value="Genomic_DNA"/>
</dbReference>
<accession>A0ACB7RX97</accession>